<organism evidence="2 3">
    <name type="scientific">Herpetosiphon gulosus</name>
    <dbReference type="NCBI Taxonomy" id="1973496"/>
    <lineage>
        <taxon>Bacteria</taxon>
        <taxon>Bacillati</taxon>
        <taxon>Chloroflexota</taxon>
        <taxon>Chloroflexia</taxon>
        <taxon>Herpetosiphonales</taxon>
        <taxon>Herpetosiphonaceae</taxon>
        <taxon>Herpetosiphon</taxon>
    </lineage>
</organism>
<sequence length="30" mass="3298">MRYLGLIALFTGIFGLTGYTGLLLSNLLEH</sequence>
<keyword evidence="1" id="KW-0472">Membrane</keyword>
<keyword evidence="1" id="KW-0812">Transmembrane</keyword>
<proteinExistence type="predicted"/>
<name>A0ABP9X717_9CHLR</name>
<keyword evidence="3" id="KW-1185">Reference proteome</keyword>
<gene>
    <name evidence="2" type="ORF">Hgul01_04153</name>
</gene>
<keyword evidence="1" id="KW-1133">Transmembrane helix</keyword>
<comment type="caution">
    <text evidence="2">The sequence shown here is derived from an EMBL/GenBank/DDBJ whole genome shotgun (WGS) entry which is preliminary data.</text>
</comment>
<evidence type="ECO:0000256" key="1">
    <source>
        <dbReference type="SAM" id="Phobius"/>
    </source>
</evidence>
<feature type="transmembrane region" description="Helical" evidence="1">
    <location>
        <begin position="6"/>
        <end position="28"/>
    </location>
</feature>
<accession>A0ABP9X717</accession>
<dbReference type="Proteomes" id="UP001428290">
    <property type="component" value="Unassembled WGS sequence"/>
</dbReference>
<evidence type="ECO:0000313" key="3">
    <source>
        <dbReference type="Proteomes" id="UP001428290"/>
    </source>
</evidence>
<protein>
    <submittedName>
        <fullName evidence="2">Uncharacterized protein</fullName>
    </submittedName>
</protein>
<evidence type="ECO:0000313" key="2">
    <source>
        <dbReference type="EMBL" id="GAA5530335.1"/>
    </source>
</evidence>
<dbReference type="EMBL" id="BAABRU010000017">
    <property type="protein sequence ID" value="GAA5530335.1"/>
    <property type="molecule type" value="Genomic_DNA"/>
</dbReference>
<reference evidence="2 3" key="1">
    <citation type="submission" date="2024-02" db="EMBL/GenBank/DDBJ databases">
        <title>Herpetosiphon gulosus NBRC 112829.</title>
        <authorList>
            <person name="Ichikawa N."/>
            <person name="Katano-Makiyama Y."/>
            <person name="Hidaka K."/>
        </authorList>
    </citation>
    <scope>NUCLEOTIDE SEQUENCE [LARGE SCALE GENOMIC DNA]</scope>
    <source>
        <strain evidence="2 3">NBRC 112829</strain>
    </source>
</reference>